<accession>A0A7S0TMW2</accession>
<feature type="chain" id="PRO_5030977127" description="FZ domain-containing protein" evidence="1">
    <location>
        <begin position="25"/>
        <end position="215"/>
    </location>
</feature>
<dbReference type="AlphaFoldDB" id="A0A7S0TMW2"/>
<reference evidence="2" key="1">
    <citation type="submission" date="2021-01" db="EMBL/GenBank/DDBJ databases">
        <authorList>
            <person name="Corre E."/>
            <person name="Pelletier E."/>
            <person name="Niang G."/>
            <person name="Scheremetjew M."/>
            <person name="Finn R."/>
            <person name="Kale V."/>
            <person name="Holt S."/>
            <person name="Cochrane G."/>
            <person name="Meng A."/>
            <person name="Brown T."/>
            <person name="Cohen L."/>
        </authorList>
    </citation>
    <scope>NUCLEOTIDE SEQUENCE</scope>
    <source>
        <strain evidence="2">CCMP441</strain>
    </source>
</reference>
<proteinExistence type="predicted"/>
<keyword evidence="1" id="KW-0732">Signal</keyword>
<sequence>MSGPASRRALGLVLVAATLQGAMGDLESCLLDPSAAACEDGNALYPHSSIASDLSAVCMSTPHNTGCSVRKQCISGAASGPFCGHWSLLAAVCASAGDEEGCSTYNTLCTPPGGAATAVKECGASPAPQGLPSAEGAWGDLELLCREMPDMLPCLETCTAYDSESCPDPLLSLSNVCSDHYMVDCEGWWGMCQYKPPGLVPFCGASVAIEVEEGG</sequence>
<evidence type="ECO:0000313" key="2">
    <source>
        <dbReference type="EMBL" id="CAD8737052.1"/>
    </source>
</evidence>
<name>A0A7S0TMW2_HEMAN</name>
<organism evidence="2">
    <name type="scientific">Hemiselmis andersenii</name>
    <name type="common">Cryptophyte alga</name>
    <dbReference type="NCBI Taxonomy" id="464988"/>
    <lineage>
        <taxon>Eukaryota</taxon>
        <taxon>Cryptophyceae</taxon>
        <taxon>Cryptomonadales</taxon>
        <taxon>Hemiselmidaceae</taxon>
        <taxon>Hemiselmis</taxon>
    </lineage>
</organism>
<evidence type="ECO:0000256" key="1">
    <source>
        <dbReference type="SAM" id="SignalP"/>
    </source>
</evidence>
<gene>
    <name evidence="2" type="ORF">HAND1043_LOCUS3544</name>
</gene>
<dbReference type="EMBL" id="HBFK01005921">
    <property type="protein sequence ID" value="CAD8737052.1"/>
    <property type="molecule type" value="Transcribed_RNA"/>
</dbReference>
<feature type="signal peptide" evidence="1">
    <location>
        <begin position="1"/>
        <end position="24"/>
    </location>
</feature>
<evidence type="ECO:0008006" key="3">
    <source>
        <dbReference type="Google" id="ProtNLM"/>
    </source>
</evidence>
<feature type="non-terminal residue" evidence="2">
    <location>
        <position position="215"/>
    </location>
</feature>
<protein>
    <recommendedName>
        <fullName evidence="3">FZ domain-containing protein</fullName>
    </recommendedName>
</protein>